<name>A0ABZ1LNT9_9ACTN</name>
<reference evidence="1 2" key="1">
    <citation type="submission" date="2022-10" db="EMBL/GenBank/DDBJ databases">
        <title>The complete genomes of actinobacterial strains from the NBC collection.</title>
        <authorList>
            <person name="Joergensen T.S."/>
            <person name="Alvarez Arevalo M."/>
            <person name="Sterndorff E.B."/>
            <person name="Faurdal D."/>
            <person name="Vuksanovic O."/>
            <person name="Mourched A.-S."/>
            <person name="Charusanti P."/>
            <person name="Shaw S."/>
            <person name="Blin K."/>
            <person name="Weber T."/>
        </authorList>
    </citation>
    <scope>NUCLEOTIDE SEQUENCE [LARGE SCALE GENOMIC DNA]</scope>
    <source>
        <strain evidence="1 2">NBC_00123</strain>
    </source>
</reference>
<keyword evidence="2" id="KW-1185">Reference proteome</keyword>
<organism evidence="1 2">
    <name type="scientific">Streptomyces zaomyceticus</name>
    <dbReference type="NCBI Taxonomy" id="68286"/>
    <lineage>
        <taxon>Bacteria</taxon>
        <taxon>Bacillati</taxon>
        <taxon>Actinomycetota</taxon>
        <taxon>Actinomycetes</taxon>
        <taxon>Kitasatosporales</taxon>
        <taxon>Streptomycetaceae</taxon>
        <taxon>Streptomyces</taxon>
    </lineage>
</organism>
<dbReference type="Proteomes" id="UP001622594">
    <property type="component" value="Chromosome"/>
</dbReference>
<dbReference type="EMBL" id="CP108188">
    <property type="protein sequence ID" value="WTR75725.1"/>
    <property type="molecule type" value="Genomic_DNA"/>
</dbReference>
<proteinExistence type="predicted"/>
<dbReference type="RefSeq" id="WP_327159889.1">
    <property type="nucleotide sequence ID" value="NZ_CP108188.1"/>
</dbReference>
<evidence type="ECO:0000313" key="2">
    <source>
        <dbReference type="Proteomes" id="UP001622594"/>
    </source>
</evidence>
<accession>A0ABZ1LNT9</accession>
<sequence length="115" mass="11359">MNHADGTAPIYAELIRERGDVPGDVRQVAEEVLRDLSRVIQVPPQGVQAPQGAVAHAGVGAQLAVGGHPGMGGQMAVGGHPGVGGQMAVGGQMGVGGHAGVVGQAGAVLPHRPML</sequence>
<evidence type="ECO:0000313" key="1">
    <source>
        <dbReference type="EMBL" id="WTR75725.1"/>
    </source>
</evidence>
<gene>
    <name evidence="1" type="ORF">OG814_38250</name>
</gene>
<protein>
    <submittedName>
        <fullName evidence="1">Uncharacterized protein</fullName>
    </submittedName>
</protein>